<name>A0ABV8TE78_9ACTN</name>
<keyword evidence="2" id="KW-1185">Reference proteome</keyword>
<evidence type="ECO:0000313" key="2">
    <source>
        <dbReference type="Proteomes" id="UP001595824"/>
    </source>
</evidence>
<gene>
    <name evidence="1" type="ORF">ACFPC0_13925</name>
</gene>
<proteinExistence type="predicted"/>
<dbReference type="RefSeq" id="WP_381739239.1">
    <property type="nucleotide sequence ID" value="NZ_JBHSDP010000014.1"/>
</dbReference>
<organism evidence="1 2">
    <name type="scientific">Streptomyces andamanensis</name>
    <dbReference type="NCBI Taxonomy" id="1565035"/>
    <lineage>
        <taxon>Bacteria</taxon>
        <taxon>Bacillati</taxon>
        <taxon>Actinomycetota</taxon>
        <taxon>Actinomycetes</taxon>
        <taxon>Kitasatosporales</taxon>
        <taxon>Streptomycetaceae</taxon>
        <taxon>Streptomyces</taxon>
    </lineage>
</organism>
<accession>A0ABV8TE78</accession>
<comment type="caution">
    <text evidence="1">The sequence shown here is derived from an EMBL/GenBank/DDBJ whole genome shotgun (WGS) entry which is preliminary data.</text>
</comment>
<protein>
    <submittedName>
        <fullName evidence="1">Uncharacterized protein</fullName>
    </submittedName>
</protein>
<dbReference type="EMBL" id="JBHSDP010000014">
    <property type="protein sequence ID" value="MFC4328899.1"/>
    <property type="molecule type" value="Genomic_DNA"/>
</dbReference>
<reference evidence="2" key="1">
    <citation type="journal article" date="2019" name="Int. J. Syst. Evol. Microbiol.">
        <title>The Global Catalogue of Microorganisms (GCM) 10K type strain sequencing project: providing services to taxonomists for standard genome sequencing and annotation.</title>
        <authorList>
            <consortium name="The Broad Institute Genomics Platform"/>
            <consortium name="The Broad Institute Genome Sequencing Center for Infectious Disease"/>
            <person name="Wu L."/>
            <person name="Ma J."/>
        </authorList>
    </citation>
    <scope>NUCLEOTIDE SEQUENCE [LARGE SCALE GENOMIC DNA]</scope>
    <source>
        <strain evidence="2">PCU 347</strain>
    </source>
</reference>
<dbReference type="Proteomes" id="UP001595824">
    <property type="component" value="Unassembled WGS sequence"/>
</dbReference>
<sequence>MSGAVSSSHGSAHLTVSAGLFAPAWLPPGGRGNGLRAVSWAPVADIPARRVDEVLDALREAGVPAHAAPAPRPVRVVTPGEGAPGTVWRLRVGSQAYGRAEDVLMRLLR</sequence>
<evidence type="ECO:0000313" key="1">
    <source>
        <dbReference type="EMBL" id="MFC4328899.1"/>
    </source>
</evidence>